<proteinExistence type="inferred from homology"/>
<dbReference type="Gene3D" id="3.40.50.150">
    <property type="entry name" value="Vaccinia Virus protein VP39"/>
    <property type="match status" value="1"/>
</dbReference>
<dbReference type="InterPro" id="IPR004206">
    <property type="entry name" value="mRNA_triPase_Cet1"/>
</dbReference>
<dbReference type="CDD" id="cd02440">
    <property type="entry name" value="AdoMet_MTases"/>
    <property type="match status" value="1"/>
</dbReference>
<keyword evidence="16" id="KW-1185">Reference proteome</keyword>
<keyword evidence="5" id="KW-0808">Transferase</keyword>
<dbReference type="InterPro" id="IPR029063">
    <property type="entry name" value="SAM-dependent_MTases_sf"/>
</dbReference>
<evidence type="ECO:0000256" key="7">
    <source>
        <dbReference type="ARBA" id="ARBA00022695"/>
    </source>
</evidence>
<dbReference type="GO" id="GO:0003723">
    <property type="term" value="F:RNA binding"/>
    <property type="evidence" value="ECO:0007669"/>
    <property type="project" value="UniProtKB-KW"/>
</dbReference>
<dbReference type="GO" id="GO:0004482">
    <property type="term" value="F:mRNA 5'-cap (guanine-N7-)-methyltransferase activity"/>
    <property type="evidence" value="ECO:0007669"/>
    <property type="project" value="InterPro"/>
</dbReference>
<evidence type="ECO:0000256" key="8">
    <source>
        <dbReference type="ARBA" id="ARBA00022741"/>
    </source>
</evidence>
<dbReference type="SUPFAM" id="SSF53335">
    <property type="entry name" value="S-adenosyl-L-methionine-dependent methyltransferases"/>
    <property type="match status" value="1"/>
</dbReference>
<dbReference type="GO" id="GO:0005525">
    <property type="term" value="F:GTP binding"/>
    <property type="evidence" value="ECO:0007669"/>
    <property type="project" value="UniProtKB-KW"/>
</dbReference>
<dbReference type="UniPathway" id="UPA00922"/>
<keyword evidence="11" id="KW-0342">GTP-binding</keyword>
<keyword evidence="7" id="KW-0548">Nucleotidyltransferase</keyword>
<dbReference type="PANTHER" id="PTHR12189:SF2">
    <property type="entry name" value="MRNA CAP GUANINE-N7 METHYLTRANSFERASE"/>
    <property type="match status" value="1"/>
</dbReference>
<dbReference type="Gene3D" id="2.40.50.140">
    <property type="entry name" value="Nucleic acid-binding proteins"/>
    <property type="match status" value="1"/>
</dbReference>
<dbReference type="InterPro" id="IPR004971">
    <property type="entry name" value="mRNA_G-N7_MeTrfase_dom"/>
</dbReference>
<sequence>MVTKRNIDIIQNIIGDENISRIDNMVNYFKKNKNIEFEISFRKINYADYIRISEHYVNLSNDINHTVSLDISMIYTDGNIYRVSLLNDEKINNFLSKYSKLKYLDIIKYVMSIDSDENTEIMLKNRGNADRLVVEDINMIAKTTEEIPITKSKTLPELSGKEKLLYRYKDRYSFILDNDVRIDITDVKETPNIWELSKKNSNYEIEMEFTNSKKINLDLVLEKIYDIVSVVQNTENPISNSEGKQIISEYQKLLGIKSSNHLDSRNVVSIESQHIVKFIPNKYAVTDKADGERYFLFSTSSGIYLLSTNLTVKKLNMNPLKKQFLNMIIDGELININGKYIFMAFDVVYYDNIDYRYANNYTLTNRIKILDTIIDKAFGNLIVFNEYTDKHNNIELDEIKKYYTNEIKSYWKNFNKKLDNHNGFFISRKLYFVPYGIDPSEVFMYADLLWKLCVYDQLTPYKLDGIIYTPINTPYMIKAGPGELDSVPMEYKWKPPAQNSIDFYIKFNKDAMGAEAIYYDNSVVRGEGKPYKICGLYVGLIKSGQELPIPFKVSGIEQKANIYLTNDEALDIEGNVITDNTVVEFVYDNLKKDMEESYKWIPIRTRYDKTESVQKYGKKYGNNLNIANRIWRTIINPVTEESIAALGDPDNYEKEITKLSKIQETRNKPTFTYYQKTTSSATGMRAFNNFIKSNMILTYCRNKKSVLDIGMGRGGDLIKFINANVEEYVGVDIDNNGLYFIDDSAFNRYKNLKKNNKNIPPMKFINADARGLFTVEAQEKILPNMSDTNAKLITEYLSGSKQYDAINCQFNIHYYLSDKTSWKNFCNNINDHLKDNGYLLITCFDGQLIYDKLKNKQKYTSSYTDNHGNKNIFFEINKVYSDQDKKPLGMAIDLYNSLISNQGTYIREYLVFPDFLEKSLHKMCGLELVETDMFFNIFNLYKNYFKGSNGEFTSNDMSSKKYNEIKNFYLSLEGKIGDTTDSDISMASFKLSMLNRYYIFKKKTTINVTEASRIVSGVNNKTNLGKILVPYFHTNNMIIDYGTGSGDINKIYHYLRKKYSPIKPSVYLVRHNIIDNLLDDVIFSRNKLEFTKIKNGKDPKILLIYKSPDKIFYPFYYQQYEIPNLSHDYSSDNIYMKDNGTYLLDANKIVKDLNLLVNLSEKMH</sequence>
<comment type="catalytic activity">
    <reaction evidence="12">
        <text>a 5'-end diphospho-ribonucleoside in mRNA + GTP + H(+) = a 5'-end (5'-triphosphoguanosine)-ribonucleoside in mRNA + diphosphate</text>
        <dbReference type="Rhea" id="RHEA:67012"/>
        <dbReference type="Rhea" id="RHEA-COMP:17165"/>
        <dbReference type="Rhea" id="RHEA-COMP:17166"/>
        <dbReference type="ChEBI" id="CHEBI:15378"/>
        <dbReference type="ChEBI" id="CHEBI:33019"/>
        <dbReference type="ChEBI" id="CHEBI:37565"/>
        <dbReference type="ChEBI" id="CHEBI:167616"/>
        <dbReference type="ChEBI" id="CHEBI:167617"/>
        <dbReference type="EC" id="2.7.7.50"/>
    </reaction>
</comment>
<dbReference type="Pfam" id="PF02940">
    <property type="entry name" value="mRNA_triPase"/>
    <property type="match status" value="1"/>
</dbReference>
<dbReference type="EMBL" id="KU877344">
    <property type="protein sequence ID" value="ANB50623.1"/>
    <property type="molecule type" value="Genomic_DNA"/>
</dbReference>
<evidence type="ECO:0000256" key="12">
    <source>
        <dbReference type="ARBA" id="ARBA00044679"/>
    </source>
</evidence>
<dbReference type="GO" id="GO:0004651">
    <property type="term" value="F:polynucleotide 5'-phosphatase activity"/>
    <property type="evidence" value="ECO:0007669"/>
    <property type="project" value="InterPro"/>
</dbReference>
<dbReference type="InterPro" id="IPR033469">
    <property type="entry name" value="CYTH-like_dom_sf"/>
</dbReference>
<evidence type="ECO:0000256" key="1">
    <source>
        <dbReference type="ARBA" id="ARBA00005129"/>
    </source>
</evidence>
<dbReference type="Proteomes" id="UP000241365">
    <property type="component" value="Segment"/>
</dbReference>
<dbReference type="Gene3D" id="3.30.470.30">
    <property type="entry name" value="DNA ligase/mRNA capping enzyme"/>
    <property type="match status" value="1"/>
</dbReference>
<keyword evidence="8" id="KW-0547">Nucleotide-binding</keyword>
<dbReference type="InterPro" id="IPR012340">
    <property type="entry name" value="NA-bd_OB-fold"/>
</dbReference>
<accession>A0A167RFJ3</accession>
<keyword evidence="3" id="KW-0489">Methyltransferase</keyword>
<dbReference type="InterPro" id="IPR037009">
    <property type="entry name" value="mRNA_triPase_Cet1_sf"/>
</dbReference>
<dbReference type="InterPro" id="IPR001339">
    <property type="entry name" value="mRNA_cap_enzyme_adenylation"/>
</dbReference>
<dbReference type="PROSITE" id="PS51562">
    <property type="entry name" value="RNA_CAP0_MT"/>
    <property type="match status" value="1"/>
</dbReference>
<evidence type="ECO:0000313" key="16">
    <source>
        <dbReference type="Proteomes" id="UP000241365"/>
    </source>
</evidence>
<dbReference type="Gene3D" id="3.20.100.10">
    <property type="entry name" value="mRNA triphosphatase Cet1-like"/>
    <property type="match status" value="1"/>
</dbReference>
<dbReference type="Pfam" id="PF03291">
    <property type="entry name" value="mRNA_G-N7_MeTrfase"/>
    <property type="match status" value="1"/>
</dbReference>
<evidence type="ECO:0000256" key="5">
    <source>
        <dbReference type="ARBA" id="ARBA00022679"/>
    </source>
</evidence>
<evidence type="ECO:0000256" key="10">
    <source>
        <dbReference type="ARBA" id="ARBA00022884"/>
    </source>
</evidence>
<dbReference type="SUPFAM" id="SSF56091">
    <property type="entry name" value="DNA ligase/mRNA capping enzyme, catalytic domain"/>
    <property type="match status" value="1"/>
</dbReference>
<comment type="pathway">
    <text evidence="1">mRNA processing; mRNA capping.</text>
</comment>
<evidence type="ECO:0000313" key="15">
    <source>
        <dbReference type="EMBL" id="ANB50623.1"/>
    </source>
</evidence>
<keyword evidence="4" id="KW-0507">mRNA processing</keyword>
<feature type="domain" description="MRNA cap 0 methyltransferase" evidence="14">
    <location>
        <begin position="679"/>
        <end position="1003"/>
    </location>
</feature>
<keyword evidence="10" id="KW-0694">RNA-binding</keyword>
<comment type="catalytic activity">
    <reaction evidence="13">
        <text>a 5'-end triphospho-ribonucleoside in mRNA + H2O = a 5'-end diphospho-ribonucleoside in mRNA + phosphate + H(+)</text>
        <dbReference type="Rhea" id="RHEA:67004"/>
        <dbReference type="Rhea" id="RHEA-COMP:17164"/>
        <dbReference type="Rhea" id="RHEA-COMP:17165"/>
        <dbReference type="ChEBI" id="CHEBI:15377"/>
        <dbReference type="ChEBI" id="CHEBI:15378"/>
        <dbReference type="ChEBI" id="CHEBI:43474"/>
        <dbReference type="ChEBI" id="CHEBI:167616"/>
        <dbReference type="ChEBI" id="CHEBI:167618"/>
        <dbReference type="EC" id="3.6.1.74"/>
    </reaction>
    <physiologicalReaction direction="left-to-right" evidence="13">
        <dbReference type="Rhea" id="RHEA:67005"/>
    </physiologicalReaction>
</comment>
<comment type="similarity">
    <text evidence="2">In the N-terminal section; belongs to the dsDNA virus mRNA guanylyltransferase family.</text>
</comment>
<evidence type="ECO:0000256" key="11">
    <source>
        <dbReference type="ARBA" id="ARBA00023134"/>
    </source>
</evidence>
<dbReference type="PANTHER" id="PTHR12189">
    <property type="entry name" value="MRNA GUANINE-7- METHYLTRANSFERASE"/>
    <property type="match status" value="1"/>
</dbReference>
<evidence type="ECO:0000256" key="9">
    <source>
        <dbReference type="ARBA" id="ARBA00022801"/>
    </source>
</evidence>
<dbReference type="GO" id="GO:0140818">
    <property type="term" value="F:mRNA 5'-triphosphate monophosphatase activity"/>
    <property type="evidence" value="ECO:0007669"/>
    <property type="project" value="UniProtKB-EC"/>
</dbReference>
<dbReference type="GO" id="GO:0005524">
    <property type="term" value="F:ATP binding"/>
    <property type="evidence" value="ECO:0007669"/>
    <property type="project" value="InterPro"/>
</dbReference>
<dbReference type="GeneID" id="80512985"/>
<reference evidence="15 16" key="1">
    <citation type="journal article" date="2016" name="Genome Announc.">
        <title>Complete Genome Sequence of a New Megavirus Family Member Isolated from an Inland Water Lake for the First Time in India.</title>
        <authorList>
            <person name="Chatterjee A."/>
            <person name="Ali F."/>
            <person name="Bange D."/>
            <person name="Kondabagil K."/>
        </authorList>
    </citation>
    <scope>NUCLEOTIDE SEQUENCE [LARGE SCALE GENOMIC DNA]</scope>
    <source>
        <strain evidence="15">1</strain>
    </source>
</reference>
<evidence type="ECO:0000256" key="4">
    <source>
        <dbReference type="ARBA" id="ARBA00022664"/>
    </source>
</evidence>
<evidence type="ECO:0000256" key="2">
    <source>
        <dbReference type="ARBA" id="ARBA00008556"/>
    </source>
</evidence>
<evidence type="ECO:0000259" key="14">
    <source>
        <dbReference type="PROSITE" id="PS51562"/>
    </source>
</evidence>
<dbReference type="GO" id="GO:0004484">
    <property type="term" value="F:mRNA guanylyltransferase activity"/>
    <property type="evidence" value="ECO:0007669"/>
    <property type="project" value="UniProtKB-EC"/>
</dbReference>
<evidence type="ECO:0000256" key="6">
    <source>
        <dbReference type="ARBA" id="ARBA00022691"/>
    </source>
</evidence>
<dbReference type="Pfam" id="PF01331">
    <property type="entry name" value="mRNA_cap_enzyme"/>
    <property type="match status" value="1"/>
</dbReference>
<evidence type="ECO:0000256" key="13">
    <source>
        <dbReference type="ARBA" id="ARBA00047740"/>
    </source>
</evidence>
<keyword evidence="6" id="KW-0949">S-adenosyl-L-methionine</keyword>
<evidence type="ECO:0000256" key="3">
    <source>
        <dbReference type="ARBA" id="ARBA00022603"/>
    </source>
</evidence>
<protein>
    <recommendedName>
        <fullName evidence="14">mRNA cap 0 methyltransferase domain-containing protein</fullName>
    </recommendedName>
</protein>
<name>A0A167RFJ3_9VIRU</name>
<dbReference type="SUPFAM" id="SSF55154">
    <property type="entry name" value="CYTH-like phosphatases"/>
    <property type="match status" value="1"/>
</dbReference>
<dbReference type="KEGG" id="vg:80512985"/>
<organism evidence="15 16">
    <name type="scientific">Powai lake megavirus</name>
    <dbReference type="NCBI Taxonomy" id="1842663"/>
    <lineage>
        <taxon>Viruses</taxon>
        <taxon>Varidnaviria</taxon>
        <taxon>Bamfordvirae</taxon>
        <taxon>Nucleocytoviricota</taxon>
        <taxon>Megaviricetes</taxon>
        <taxon>Imitervirales</taxon>
        <taxon>Mimiviridae</taxon>
        <taxon>Megamimivirinae</taxon>
        <taxon>Megavirus</taxon>
        <taxon>Megavirus powaiense</taxon>
    </lineage>
</organism>
<keyword evidence="9" id="KW-0378">Hydrolase</keyword>
<dbReference type="InterPro" id="IPR039753">
    <property type="entry name" value="RG7MT1"/>
</dbReference>
<dbReference type="RefSeq" id="YP_010776374.1">
    <property type="nucleotide sequence ID" value="NC_075034.1"/>
</dbReference>